<protein>
    <submittedName>
        <fullName evidence="1">Uncharacterized protein</fullName>
    </submittedName>
</protein>
<dbReference type="EMBL" id="JANRMS010000757">
    <property type="protein sequence ID" value="KAJ3534803.1"/>
    <property type="molecule type" value="Genomic_DNA"/>
</dbReference>
<accession>A0ACC1S9D9</accession>
<comment type="caution">
    <text evidence="1">The sequence shown here is derived from an EMBL/GenBank/DDBJ whole genome shotgun (WGS) entry which is preliminary data.</text>
</comment>
<proteinExistence type="predicted"/>
<gene>
    <name evidence="1" type="ORF">NM208_g7396</name>
</gene>
<evidence type="ECO:0000313" key="1">
    <source>
        <dbReference type="EMBL" id="KAJ3534803.1"/>
    </source>
</evidence>
<dbReference type="Proteomes" id="UP001148629">
    <property type="component" value="Unassembled WGS sequence"/>
</dbReference>
<reference evidence="1" key="1">
    <citation type="submission" date="2022-08" db="EMBL/GenBank/DDBJ databases">
        <title>Genome Sequence of Fusarium decemcellulare.</title>
        <authorList>
            <person name="Buettner E."/>
        </authorList>
    </citation>
    <scope>NUCLEOTIDE SEQUENCE</scope>
    <source>
        <strain evidence="1">Babe19</strain>
    </source>
</reference>
<evidence type="ECO:0000313" key="2">
    <source>
        <dbReference type="Proteomes" id="UP001148629"/>
    </source>
</evidence>
<sequence length="280" mass="30342">MLAARFQWIAAIITLWMANLAIAKADHHVVDHLLQRNCGGGFRDDCDATISKCKKTADIKVIHTHTSTVFRTYTRTTEVTTELSTETVTVTKTDFTTSYDETEGLCPNEVTVTDEKPTTVWVGVTVENVREFVPVTTKTTRITKTLLAIMIPITVIITVIIMITMITITIITATITGITGITTIMITIVITTTATIMIIIMVYEQVYEQVLPEYAPSALSLSQESSSAGENDPSADASVGEDSASQSITAGSSSTAIEEEDDRPSEASTELFEATLGAMD</sequence>
<name>A0ACC1S9D9_9HYPO</name>
<keyword evidence="2" id="KW-1185">Reference proteome</keyword>
<organism evidence="1 2">
    <name type="scientific">Fusarium decemcellulare</name>
    <dbReference type="NCBI Taxonomy" id="57161"/>
    <lineage>
        <taxon>Eukaryota</taxon>
        <taxon>Fungi</taxon>
        <taxon>Dikarya</taxon>
        <taxon>Ascomycota</taxon>
        <taxon>Pezizomycotina</taxon>
        <taxon>Sordariomycetes</taxon>
        <taxon>Hypocreomycetidae</taxon>
        <taxon>Hypocreales</taxon>
        <taxon>Nectriaceae</taxon>
        <taxon>Fusarium</taxon>
        <taxon>Fusarium decemcellulare species complex</taxon>
    </lineage>
</organism>